<dbReference type="EMBL" id="HBHY01004836">
    <property type="protein sequence ID" value="CAE0130826.1"/>
    <property type="molecule type" value="Transcribed_RNA"/>
</dbReference>
<dbReference type="PANTHER" id="PTHR36124:SF1">
    <property type="entry name" value="ER-BOUND OXYGENASE MPAB_MPAB'_RUBBER OXYGENASE CATALYTIC DOMAIN-CONTAINING PROTEIN"/>
    <property type="match status" value="1"/>
</dbReference>
<evidence type="ECO:0000313" key="2">
    <source>
        <dbReference type="EMBL" id="CAE0130826.1"/>
    </source>
</evidence>
<name>A0A7S3BBN6_9VIRI</name>
<accession>A0A7S3BBN6</accession>
<proteinExistence type="predicted"/>
<dbReference type="InterPro" id="IPR046366">
    <property type="entry name" value="MPAB"/>
</dbReference>
<organism evidence="2">
    <name type="scientific">Prasinoderma singulare</name>
    <dbReference type="NCBI Taxonomy" id="676789"/>
    <lineage>
        <taxon>Eukaryota</taxon>
        <taxon>Viridiplantae</taxon>
        <taxon>Prasinodermophyta</taxon>
        <taxon>Prasinodermophyceae</taxon>
        <taxon>Prasinodermales</taxon>
        <taxon>Prasinodermaceae</taxon>
        <taxon>Prasinoderma</taxon>
    </lineage>
</organism>
<dbReference type="GO" id="GO:0016491">
    <property type="term" value="F:oxidoreductase activity"/>
    <property type="evidence" value="ECO:0007669"/>
    <property type="project" value="InterPro"/>
</dbReference>
<dbReference type="Pfam" id="PF09995">
    <property type="entry name" value="MPAB_Lcp_cat"/>
    <property type="match status" value="1"/>
</dbReference>
<gene>
    <name evidence="2" type="ORF">PSIN1315_LOCUS3167</name>
    <name evidence="3" type="ORF">PSIN1315_LOCUS3169</name>
</gene>
<evidence type="ECO:0000313" key="3">
    <source>
        <dbReference type="EMBL" id="CAE0130831.1"/>
    </source>
</evidence>
<reference evidence="2" key="1">
    <citation type="submission" date="2021-01" db="EMBL/GenBank/DDBJ databases">
        <authorList>
            <person name="Corre E."/>
            <person name="Pelletier E."/>
            <person name="Niang G."/>
            <person name="Scheremetjew M."/>
            <person name="Finn R."/>
            <person name="Kale V."/>
            <person name="Holt S."/>
            <person name="Cochrane G."/>
            <person name="Meng A."/>
            <person name="Brown T."/>
            <person name="Cohen L."/>
        </authorList>
    </citation>
    <scope>NUCLEOTIDE SEQUENCE</scope>
    <source>
        <strain evidence="2">RCC927</strain>
    </source>
</reference>
<dbReference type="InterPro" id="IPR018713">
    <property type="entry name" value="MPAB/Lcp_cat_dom"/>
</dbReference>
<protein>
    <recommendedName>
        <fullName evidence="1">ER-bound oxygenase mpaB/mpaB'/Rubber oxygenase catalytic domain-containing protein</fullName>
    </recommendedName>
</protein>
<dbReference type="AlphaFoldDB" id="A0A7S3BBN6"/>
<feature type="domain" description="ER-bound oxygenase mpaB/mpaB'/Rubber oxygenase catalytic" evidence="1">
    <location>
        <begin position="18"/>
        <end position="216"/>
    </location>
</feature>
<dbReference type="PANTHER" id="PTHR36124">
    <property type="match status" value="1"/>
</dbReference>
<evidence type="ECO:0000259" key="1">
    <source>
        <dbReference type="Pfam" id="PF09995"/>
    </source>
</evidence>
<sequence>MPLLYDKALEFALFRTYAVPSISATLARSGGFERDAAVRYDDTHLLLREMAENGGRGSERYAAASRRLNSIHAARAPHATGEEFAYVLSLFVLEPIRWARRYGWRPMSRSEQLANLYFWREVGEDMGIDERLLPDSLEEMERFNEGFEAERMRFAKSNVSTGEATMELLLSAYPRMLRPAVRACVVALLDDRLLLAMGYERPPVWLRRAVDGAMRARALLLRLLAPPRLGPVLRRTPEDGAPRAPCGALLPSFNVYRTKQGRYPYGAGYKIEELGDARPLS</sequence>
<dbReference type="EMBL" id="HBHY01004839">
    <property type="protein sequence ID" value="CAE0130831.1"/>
    <property type="molecule type" value="Transcribed_RNA"/>
</dbReference>